<sequence>MKPAHALNVRWVPGTSNRLILSCQQLEKEVPLQKFEAVCGKQATFDLYLVGRVTLDLPRSQMDQLGV</sequence>
<dbReference type="RefSeq" id="WP_146881616.1">
    <property type="nucleotide sequence ID" value="NZ_BJXB01000001.1"/>
</dbReference>
<keyword evidence="2" id="KW-1185">Reference proteome</keyword>
<accession>A0A511MWA3</accession>
<organism evidence="1 2">
    <name type="scientific">Deinococcus cellulosilyticus (strain DSM 18568 / NBRC 106333 / KACC 11606 / 5516J-15)</name>
    <dbReference type="NCBI Taxonomy" id="1223518"/>
    <lineage>
        <taxon>Bacteria</taxon>
        <taxon>Thermotogati</taxon>
        <taxon>Deinococcota</taxon>
        <taxon>Deinococci</taxon>
        <taxon>Deinococcales</taxon>
        <taxon>Deinococcaceae</taxon>
        <taxon>Deinococcus</taxon>
    </lineage>
</organism>
<dbReference type="OrthoDB" id="73453at2"/>
<evidence type="ECO:0000313" key="1">
    <source>
        <dbReference type="EMBL" id="GEM44457.1"/>
    </source>
</evidence>
<dbReference type="EMBL" id="BJXB01000001">
    <property type="protein sequence ID" value="GEM44457.1"/>
    <property type="molecule type" value="Genomic_DNA"/>
</dbReference>
<proteinExistence type="predicted"/>
<protein>
    <submittedName>
        <fullName evidence="1">Uncharacterized protein</fullName>
    </submittedName>
</protein>
<dbReference type="AlphaFoldDB" id="A0A511MWA3"/>
<reference evidence="1 2" key="1">
    <citation type="submission" date="2019-07" db="EMBL/GenBank/DDBJ databases">
        <title>Whole genome shotgun sequence of Deinococcus cellulosilyticus NBRC 106333.</title>
        <authorList>
            <person name="Hosoyama A."/>
            <person name="Uohara A."/>
            <person name="Ohji S."/>
            <person name="Ichikawa N."/>
        </authorList>
    </citation>
    <scope>NUCLEOTIDE SEQUENCE [LARGE SCALE GENOMIC DNA]</scope>
    <source>
        <strain evidence="1 2">NBRC 106333</strain>
    </source>
</reference>
<comment type="caution">
    <text evidence="1">The sequence shown here is derived from an EMBL/GenBank/DDBJ whole genome shotgun (WGS) entry which is preliminary data.</text>
</comment>
<dbReference type="Proteomes" id="UP000321306">
    <property type="component" value="Unassembled WGS sequence"/>
</dbReference>
<evidence type="ECO:0000313" key="2">
    <source>
        <dbReference type="Proteomes" id="UP000321306"/>
    </source>
</evidence>
<name>A0A511MWA3_DEIC1</name>
<gene>
    <name evidence="1" type="ORF">DC3_00920</name>
</gene>